<feature type="compositionally biased region" description="Basic and acidic residues" evidence="1">
    <location>
        <begin position="1"/>
        <end position="10"/>
    </location>
</feature>
<accession>L9XUE2</accession>
<gene>
    <name evidence="2" type="ORF">C492_03741</name>
</gene>
<reference evidence="2 3" key="1">
    <citation type="journal article" date="2014" name="PLoS Genet.">
        <title>Phylogenetically driven sequencing of extremely halophilic archaea reveals strategies for static and dynamic osmo-response.</title>
        <authorList>
            <person name="Becker E.A."/>
            <person name="Seitzer P.M."/>
            <person name="Tritt A."/>
            <person name="Larsen D."/>
            <person name="Krusor M."/>
            <person name="Yao A.I."/>
            <person name="Wu D."/>
            <person name="Madern D."/>
            <person name="Eisen J.A."/>
            <person name="Darling A.E."/>
            <person name="Facciotti M.T."/>
        </authorList>
    </citation>
    <scope>NUCLEOTIDE SEQUENCE [LARGE SCALE GENOMIC DNA]</scope>
    <source>
        <strain evidence="2 3">DSM 18795</strain>
    </source>
</reference>
<dbReference type="InterPro" id="IPR055923">
    <property type="entry name" value="DUF7500"/>
</dbReference>
<proteinExistence type="predicted"/>
<evidence type="ECO:0000256" key="1">
    <source>
        <dbReference type="SAM" id="MobiDB-lite"/>
    </source>
</evidence>
<dbReference type="Pfam" id="PF24332">
    <property type="entry name" value="DUF7500"/>
    <property type="match status" value="1"/>
</dbReference>
<dbReference type="OrthoDB" id="177137at2157"/>
<dbReference type="EMBL" id="AOIA01000024">
    <property type="protein sequence ID" value="ELY65395.1"/>
    <property type="molecule type" value="Genomic_DNA"/>
</dbReference>
<evidence type="ECO:0000313" key="3">
    <source>
        <dbReference type="Proteomes" id="UP000011531"/>
    </source>
</evidence>
<organism evidence="2 3">
    <name type="scientific">Natronococcus jeotgali DSM 18795</name>
    <dbReference type="NCBI Taxonomy" id="1227498"/>
    <lineage>
        <taxon>Archaea</taxon>
        <taxon>Methanobacteriati</taxon>
        <taxon>Methanobacteriota</taxon>
        <taxon>Stenosarchaea group</taxon>
        <taxon>Halobacteria</taxon>
        <taxon>Halobacteriales</taxon>
        <taxon>Natrialbaceae</taxon>
        <taxon>Natronococcus</taxon>
    </lineage>
</organism>
<evidence type="ECO:0000313" key="2">
    <source>
        <dbReference type="EMBL" id="ELY65395.1"/>
    </source>
</evidence>
<protein>
    <submittedName>
        <fullName evidence="2">Uncharacterized protein</fullName>
    </submittedName>
</protein>
<dbReference type="Proteomes" id="UP000011531">
    <property type="component" value="Unassembled WGS sequence"/>
</dbReference>
<comment type="caution">
    <text evidence="2">The sequence shown here is derived from an EMBL/GenBank/DDBJ whole genome shotgun (WGS) entry which is preliminary data.</text>
</comment>
<feature type="region of interest" description="Disordered" evidence="1">
    <location>
        <begin position="1"/>
        <end position="72"/>
    </location>
</feature>
<feature type="compositionally biased region" description="Basic and acidic residues" evidence="1">
    <location>
        <begin position="18"/>
        <end position="37"/>
    </location>
</feature>
<dbReference type="STRING" id="1227498.C492_03741"/>
<dbReference type="RefSeq" id="WP_008420551.1">
    <property type="nucleotide sequence ID" value="NZ_AOIA01000024.1"/>
</dbReference>
<name>L9XUE2_9EURY</name>
<keyword evidence="3" id="KW-1185">Reference proteome</keyword>
<dbReference type="AlphaFoldDB" id="L9XUE2"/>
<sequence>MTEDLPRDEGVLAPEELSLEHDSVDELGENRFLVRSEDDGERSGTTLPDGRGGTDRSRPSVGEGIADAPEPHAVEVALKVDGELARHRAASSDVREVFAELVTWYATRLDGDRSPEETLGLMLEHADLDSRG</sequence>